<dbReference type="InterPro" id="IPR029057">
    <property type="entry name" value="PRTase-like"/>
</dbReference>
<dbReference type="Proteomes" id="UP000283872">
    <property type="component" value="Unassembled WGS sequence"/>
</dbReference>
<name>A0A3E5E0C9_9BACT</name>
<comment type="similarity">
    <text evidence="1">Belongs to the ComF/GntX family.</text>
</comment>
<feature type="domain" description="Phosphoribosyltransferase" evidence="2">
    <location>
        <begin position="150"/>
        <end position="230"/>
    </location>
</feature>
<comment type="caution">
    <text evidence="3">The sequence shown here is derived from an EMBL/GenBank/DDBJ whole genome shotgun (WGS) entry which is preliminary data.</text>
</comment>
<evidence type="ECO:0000313" key="4">
    <source>
        <dbReference type="Proteomes" id="UP000283872"/>
    </source>
</evidence>
<sequence>MRTSLLRDILDLFFPRTCAICGNVLAGGEEMICIKCLLRMPGTDTWKQPYDNEMAKLFWHQIPIERCCALFHHISHATSARAVYQLKYMHHPEMGIYLGRMLAKKGLGIQFFDGIDAIIPIPLTRKREKERGYNQSLLIAKGIQQLTHLTIIKDAVRRKKFSESQTHKNRQERLENVSQVFEAAATYHDGQGEHPITQLEGKHILIIDDVCTTGATIISCAETLIKAAGKMKISVLTVGFAHD</sequence>
<dbReference type="Gene3D" id="3.40.50.2020">
    <property type="match status" value="1"/>
</dbReference>
<dbReference type="Pfam" id="PF00156">
    <property type="entry name" value="Pribosyltran"/>
    <property type="match status" value="1"/>
</dbReference>
<dbReference type="SUPFAM" id="SSF53271">
    <property type="entry name" value="PRTase-like"/>
    <property type="match status" value="1"/>
</dbReference>
<dbReference type="EMBL" id="QRVA01000017">
    <property type="protein sequence ID" value="RGS15596.1"/>
    <property type="molecule type" value="Genomic_DNA"/>
</dbReference>
<dbReference type="PANTHER" id="PTHR47505">
    <property type="entry name" value="DNA UTILIZATION PROTEIN YHGH"/>
    <property type="match status" value="1"/>
</dbReference>
<reference evidence="3 4" key="1">
    <citation type="submission" date="2018-08" db="EMBL/GenBank/DDBJ databases">
        <title>A genome reference for cultivated species of the human gut microbiota.</title>
        <authorList>
            <person name="Zou Y."/>
            <person name="Xue W."/>
            <person name="Luo G."/>
        </authorList>
    </citation>
    <scope>NUCLEOTIDE SEQUENCE [LARGE SCALE GENOMIC DNA]</scope>
    <source>
        <strain evidence="3 4">AF24-12</strain>
    </source>
</reference>
<dbReference type="InterPro" id="IPR000836">
    <property type="entry name" value="PRTase_dom"/>
</dbReference>
<protein>
    <submittedName>
        <fullName evidence="3">ComF family protein</fullName>
    </submittedName>
</protein>
<dbReference type="AlphaFoldDB" id="A0A3E5E0C9"/>
<dbReference type="PANTHER" id="PTHR47505:SF1">
    <property type="entry name" value="DNA UTILIZATION PROTEIN YHGH"/>
    <property type="match status" value="1"/>
</dbReference>
<accession>A0A3E5E0C9</accession>
<dbReference type="InterPro" id="IPR051910">
    <property type="entry name" value="ComF/GntX_DNA_util-trans"/>
</dbReference>
<proteinExistence type="inferred from homology"/>
<dbReference type="CDD" id="cd06223">
    <property type="entry name" value="PRTases_typeI"/>
    <property type="match status" value="1"/>
</dbReference>
<organism evidence="3 4">
    <name type="scientific">Segatella copri</name>
    <dbReference type="NCBI Taxonomy" id="165179"/>
    <lineage>
        <taxon>Bacteria</taxon>
        <taxon>Pseudomonadati</taxon>
        <taxon>Bacteroidota</taxon>
        <taxon>Bacteroidia</taxon>
        <taxon>Bacteroidales</taxon>
        <taxon>Prevotellaceae</taxon>
        <taxon>Segatella</taxon>
    </lineage>
</organism>
<evidence type="ECO:0000256" key="1">
    <source>
        <dbReference type="ARBA" id="ARBA00008007"/>
    </source>
</evidence>
<gene>
    <name evidence="3" type="ORF">DWY11_08215</name>
</gene>
<evidence type="ECO:0000259" key="2">
    <source>
        <dbReference type="Pfam" id="PF00156"/>
    </source>
</evidence>
<evidence type="ECO:0000313" key="3">
    <source>
        <dbReference type="EMBL" id="RGS15596.1"/>
    </source>
</evidence>